<evidence type="ECO:0000313" key="1">
    <source>
        <dbReference type="EnsemblPlants" id="cds.evm.model.ctgX1.14"/>
    </source>
</evidence>
<evidence type="ECO:0000313" key="2">
    <source>
        <dbReference type="Proteomes" id="UP000596661"/>
    </source>
</evidence>
<name>A0A803QRB9_CANSA</name>
<sequence>ARVPVFVWSEAGSLLSSRCELGSGPQSLSVLGSLFCDHCWVLILGARVSGALIRASFKCRGMSMLGSRVTGAGPRHGPSLVL</sequence>
<proteinExistence type="predicted"/>
<keyword evidence="2" id="KW-1185">Reference proteome</keyword>
<organism evidence="1 2">
    <name type="scientific">Cannabis sativa</name>
    <name type="common">Hemp</name>
    <name type="synonym">Marijuana</name>
    <dbReference type="NCBI Taxonomy" id="3483"/>
    <lineage>
        <taxon>Eukaryota</taxon>
        <taxon>Viridiplantae</taxon>
        <taxon>Streptophyta</taxon>
        <taxon>Embryophyta</taxon>
        <taxon>Tracheophyta</taxon>
        <taxon>Spermatophyta</taxon>
        <taxon>Magnoliopsida</taxon>
        <taxon>eudicotyledons</taxon>
        <taxon>Gunneridae</taxon>
        <taxon>Pentapetalae</taxon>
        <taxon>rosids</taxon>
        <taxon>fabids</taxon>
        <taxon>Rosales</taxon>
        <taxon>Cannabaceae</taxon>
        <taxon>Cannabis</taxon>
    </lineage>
</organism>
<dbReference type="Gramene" id="evm.model.ctgX1.14">
    <property type="protein sequence ID" value="cds.evm.model.ctgX1.14"/>
    <property type="gene ID" value="evm.TU.ctgX1.14"/>
</dbReference>
<dbReference type="Proteomes" id="UP000596661">
    <property type="component" value="Unassembled WGS sequence"/>
</dbReference>
<protein>
    <submittedName>
        <fullName evidence="1">Uncharacterized protein</fullName>
    </submittedName>
</protein>
<reference evidence="1" key="1">
    <citation type="submission" date="2021-03" db="UniProtKB">
        <authorList>
            <consortium name="EnsemblPlants"/>
        </authorList>
    </citation>
    <scope>IDENTIFICATION</scope>
</reference>
<accession>A0A803QRB9</accession>
<dbReference type="AlphaFoldDB" id="A0A803QRB9"/>
<dbReference type="EnsemblPlants" id="evm.model.ctgX1.14">
    <property type="protein sequence ID" value="cds.evm.model.ctgX1.14"/>
    <property type="gene ID" value="evm.TU.ctgX1.14"/>
</dbReference>